<sequence length="83" mass="9086">MPNCNTCEIMGCAGGKACATLKGLRYLIAALNIKGEKTTKSTTTTTTPNFNKALIPLHQRGMKNPRENQHPRRPGLANKYLSK</sequence>
<evidence type="ECO:0000256" key="1">
    <source>
        <dbReference type="SAM" id="MobiDB-lite"/>
    </source>
</evidence>
<evidence type="ECO:0000313" key="2">
    <source>
        <dbReference type="EMBL" id="KAF4231083.1"/>
    </source>
</evidence>
<accession>A0A8H4GJA8</accession>
<reference evidence="2" key="2">
    <citation type="submission" date="2020-04" db="EMBL/GenBank/DDBJ databases">
        <authorList>
            <person name="Santos R.A.C."/>
            <person name="Steenwyk J.L."/>
            <person name="Rivero-Menendez O."/>
            <person name="Mead M.E."/>
            <person name="Silva L.P."/>
            <person name="Bastos R.W."/>
            <person name="Alastruey-Izquierdo A."/>
            <person name="Goldman G.H."/>
            <person name="Rokas A."/>
        </authorList>
    </citation>
    <scope>NUCLEOTIDE SEQUENCE</scope>
    <source>
        <strain evidence="2">CNM-CM6805</strain>
    </source>
</reference>
<feature type="region of interest" description="Disordered" evidence="1">
    <location>
        <begin position="61"/>
        <end position="83"/>
    </location>
</feature>
<gene>
    <name evidence="2" type="ORF">CNMCM6805_000315</name>
</gene>
<protein>
    <submittedName>
        <fullName evidence="2">Uncharacterized protein</fullName>
    </submittedName>
</protein>
<dbReference type="AlphaFoldDB" id="A0A8H4GJA8"/>
<proteinExistence type="predicted"/>
<organism evidence="2 3">
    <name type="scientific">Aspergillus fumigatiaffinis</name>
    <dbReference type="NCBI Taxonomy" id="340414"/>
    <lineage>
        <taxon>Eukaryota</taxon>
        <taxon>Fungi</taxon>
        <taxon>Dikarya</taxon>
        <taxon>Ascomycota</taxon>
        <taxon>Pezizomycotina</taxon>
        <taxon>Eurotiomycetes</taxon>
        <taxon>Eurotiomycetidae</taxon>
        <taxon>Eurotiales</taxon>
        <taxon>Aspergillaceae</taxon>
        <taxon>Aspergillus</taxon>
        <taxon>Aspergillus subgen. Fumigati</taxon>
    </lineage>
</organism>
<comment type="caution">
    <text evidence="2">The sequence shown here is derived from an EMBL/GenBank/DDBJ whole genome shotgun (WGS) entry which is preliminary data.</text>
</comment>
<reference evidence="2" key="1">
    <citation type="journal article" date="2020" name="bioRxiv">
        <title>Genomic and phenotypic heterogeneity of clinical isolates of the human pathogens Aspergillus fumigatus, Aspergillus lentulus and Aspergillus fumigatiaffinis.</title>
        <authorList>
            <person name="dos Santos R.A.C."/>
            <person name="Steenwyk J.L."/>
            <person name="Rivero-Menendez O."/>
            <person name="Mead M.E."/>
            <person name="Silva L.P."/>
            <person name="Bastos R.W."/>
            <person name="Alastruey-Izquierdo A."/>
            <person name="Goldman G.H."/>
            <person name="Rokas A."/>
        </authorList>
    </citation>
    <scope>NUCLEOTIDE SEQUENCE</scope>
    <source>
        <strain evidence="2">CNM-CM6805</strain>
    </source>
</reference>
<name>A0A8H4GJA8_9EURO</name>
<keyword evidence="3" id="KW-1185">Reference proteome</keyword>
<dbReference type="EMBL" id="JAAAPX010000108">
    <property type="protein sequence ID" value="KAF4231083.1"/>
    <property type="molecule type" value="Genomic_DNA"/>
</dbReference>
<evidence type="ECO:0000313" key="3">
    <source>
        <dbReference type="Proteomes" id="UP000653565"/>
    </source>
</evidence>
<dbReference type="Proteomes" id="UP000653565">
    <property type="component" value="Unassembled WGS sequence"/>
</dbReference>